<dbReference type="InterPro" id="IPR016039">
    <property type="entry name" value="Thiolase-like"/>
</dbReference>
<dbReference type="RefSeq" id="WP_082802560.1">
    <property type="nucleotide sequence ID" value="NZ_FOXX01000014.1"/>
</dbReference>
<dbReference type="PANTHER" id="PTHR11712">
    <property type="entry name" value="POLYKETIDE SYNTHASE-RELATED"/>
    <property type="match status" value="1"/>
</dbReference>
<evidence type="ECO:0000313" key="5">
    <source>
        <dbReference type="EMBL" id="SFQ84606.1"/>
    </source>
</evidence>
<evidence type="ECO:0000313" key="6">
    <source>
        <dbReference type="Proteomes" id="UP000182762"/>
    </source>
</evidence>
<dbReference type="CDD" id="cd00834">
    <property type="entry name" value="KAS_I_II"/>
    <property type="match status" value="1"/>
</dbReference>
<dbReference type="Gene3D" id="3.40.47.10">
    <property type="match status" value="1"/>
</dbReference>
<comment type="caution">
    <text evidence="5">The sequence shown here is derived from an EMBL/GenBank/DDBJ whole genome shotgun (WGS) entry which is preliminary data.</text>
</comment>
<organism evidence="5 6">
    <name type="scientific">Priestia endophytica DSM 13796</name>
    <dbReference type="NCBI Taxonomy" id="1121089"/>
    <lineage>
        <taxon>Bacteria</taxon>
        <taxon>Bacillati</taxon>
        <taxon>Bacillota</taxon>
        <taxon>Bacilli</taxon>
        <taxon>Bacillales</taxon>
        <taxon>Bacillaceae</taxon>
        <taxon>Priestia</taxon>
    </lineage>
</organism>
<dbReference type="Pfam" id="PF02801">
    <property type="entry name" value="Ketoacyl-synt_C"/>
    <property type="match status" value="1"/>
</dbReference>
<dbReference type="SUPFAM" id="SSF53901">
    <property type="entry name" value="Thiolase-like"/>
    <property type="match status" value="2"/>
</dbReference>
<comment type="similarity">
    <text evidence="1 3">Belongs to the thiolase-like superfamily. Beta-ketoacyl-ACP synthases family.</text>
</comment>
<dbReference type="NCBIfam" id="NF005589">
    <property type="entry name" value="PRK07314.1"/>
    <property type="match status" value="1"/>
</dbReference>
<evidence type="ECO:0000256" key="2">
    <source>
        <dbReference type="ARBA" id="ARBA00022679"/>
    </source>
</evidence>
<name>A0A1I6BUK3_9BACI</name>
<sequence length="426" mass="46044">MRKVAITGMGVVSPLGIGVDNYWNNLKLGYTKAKNLKDIESSRLFQDINNFNANVSIEVENFSLNDLSRIPSDIKSLDRYIQFAVLAAELAKNNSNLTNRSSDFNTERVGVSLSTAICGTKHMEEVFVEVTNNGTEEIDPSKGSPNLYLSSMSNTPSKIIASLIGAEGPCTTLSTGCIGGIDAIGYAYEQILNGDIDVMIAGASEAPITPISYGAFDVINCLSTRNNHNPSKASRPYDRDRDGFVLSEGAGIIILEDEDHAKRRGAKIYGYITGFSNTSNALHMTDLVSDGEDLARAIENALSHANLKPVDIDYINGHGSSTPQNDRCETKAIKKVFGELAYSIPVSSTKSMTGHPLSAASALEIIASLKSLEDNTLHPTINYNSKDEECDLDYIPNVSRKKELKNILSIASGFSGLHSAIILESF</sequence>
<evidence type="ECO:0000256" key="1">
    <source>
        <dbReference type="ARBA" id="ARBA00008467"/>
    </source>
</evidence>
<dbReference type="InterPro" id="IPR014031">
    <property type="entry name" value="Ketoacyl_synth_C"/>
</dbReference>
<protein>
    <submittedName>
        <fullName evidence="5">Minimal PKS ketosynthase (KS/KS alpha)</fullName>
    </submittedName>
</protein>
<keyword evidence="2 3" id="KW-0808">Transferase</keyword>
<evidence type="ECO:0000259" key="4">
    <source>
        <dbReference type="PROSITE" id="PS52004"/>
    </source>
</evidence>
<dbReference type="PANTHER" id="PTHR11712:SF336">
    <property type="entry name" value="3-OXOACYL-[ACYL-CARRIER-PROTEIN] SYNTHASE, MITOCHONDRIAL"/>
    <property type="match status" value="1"/>
</dbReference>
<dbReference type="InterPro" id="IPR014030">
    <property type="entry name" value="Ketoacyl_synth_N"/>
</dbReference>
<dbReference type="Proteomes" id="UP000182762">
    <property type="component" value="Unassembled WGS sequence"/>
</dbReference>
<accession>A0A1I6BUK3</accession>
<dbReference type="EMBL" id="FOXX01000014">
    <property type="protein sequence ID" value="SFQ84606.1"/>
    <property type="molecule type" value="Genomic_DNA"/>
</dbReference>
<dbReference type="PROSITE" id="PS52004">
    <property type="entry name" value="KS3_2"/>
    <property type="match status" value="1"/>
</dbReference>
<dbReference type="Pfam" id="PF00109">
    <property type="entry name" value="ketoacyl-synt"/>
    <property type="match status" value="1"/>
</dbReference>
<proteinExistence type="inferred from homology"/>
<dbReference type="InterPro" id="IPR000794">
    <property type="entry name" value="Beta-ketoacyl_synthase"/>
</dbReference>
<reference evidence="5 6" key="1">
    <citation type="submission" date="2016-10" db="EMBL/GenBank/DDBJ databases">
        <authorList>
            <person name="Varghese N."/>
            <person name="Submissions S."/>
        </authorList>
    </citation>
    <scope>NUCLEOTIDE SEQUENCE [LARGE SCALE GENOMIC DNA]</scope>
    <source>
        <strain evidence="5 6">DSM 13796</strain>
    </source>
</reference>
<gene>
    <name evidence="5" type="ORF">SAMN02745910_04228</name>
</gene>
<keyword evidence="6" id="KW-1185">Reference proteome</keyword>
<dbReference type="SMART" id="SM00825">
    <property type="entry name" value="PKS_KS"/>
    <property type="match status" value="1"/>
</dbReference>
<dbReference type="GeneID" id="93712785"/>
<dbReference type="InterPro" id="IPR020841">
    <property type="entry name" value="PKS_Beta-ketoAc_synthase_dom"/>
</dbReference>
<feature type="domain" description="Ketosynthase family 3 (KS3)" evidence="4">
    <location>
        <begin position="1"/>
        <end position="425"/>
    </location>
</feature>
<evidence type="ECO:0000256" key="3">
    <source>
        <dbReference type="RuleBase" id="RU003694"/>
    </source>
</evidence>